<dbReference type="AlphaFoldDB" id="A0A371DCK3"/>
<evidence type="ECO:0000313" key="2">
    <source>
        <dbReference type="Proteomes" id="UP000256964"/>
    </source>
</evidence>
<evidence type="ECO:0008006" key="3">
    <source>
        <dbReference type="Google" id="ProtNLM"/>
    </source>
</evidence>
<name>A0A371DCK3_9APHY</name>
<gene>
    <name evidence="1" type="ORF">OH76DRAFT_464952</name>
</gene>
<accession>A0A371DCK3</accession>
<protein>
    <recommendedName>
        <fullName evidence="3">F-box domain-containing protein</fullName>
    </recommendedName>
</protein>
<reference evidence="1 2" key="1">
    <citation type="journal article" date="2018" name="Biotechnol. Biofuels">
        <title>Integrative visual omics of the white-rot fungus Polyporus brumalis exposes the biotechnological potential of its oxidative enzymes for delignifying raw plant biomass.</title>
        <authorList>
            <person name="Miyauchi S."/>
            <person name="Rancon A."/>
            <person name="Drula E."/>
            <person name="Hage H."/>
            <person name="Chaduli D."/>
            <person name="Favel A."/>
            <person name="Grisel S."/>
            <person name="Henrissat B."/>
            <person name="Herpoel-Gimbert I."/>
            <person name="Ruiz-Duenas F.J."/>
            <person name="Chevret D."/>
            <person name="Hainaut M."/>
            <person name="Lin J."/>
            <person name="Wang M."/>
            <person name="Pangilinan J."/>
            <person name="Lipzen A."/>
            <person name="Lesage-Meessen L."/>
            <person name="Navarro D."/>
            <person name="Riley R."/>
            <person name="Grigoriev I.V."/>
            <person name="Zhou S."/>
            <person name="Raouche S."/>
            <person name="Rosso M.N."/>
        </authorList>
    </citation>
    <scope>NUCLEOTIDE SEQUENCE [LARGE SCALE GENOMIC DNA]</scope>
    <source>
        <strain evidence="1 2">BRFM 1820</strain>
    </source>
</reference>
<dbReference type="OrthoDB" id="2804729at2759"/>
<keyword evidence="2" id="KW-1185">Reference proteome</keyword>
<sequence>MDAVQFSLDIFHLLMSWSERREVSHLMRTCHTLNHEGVSYILNEDPQLETALHVRSFLQFAAARGNSVELAHRLERLRGLTVDVREADARIVAPLIKKLLVEMAPYMKNLARINFRDRLHALVQAEPELPAAVAALSTLESLHLGGIDRRGLEGLVGLKSRLKHAVISVELELASDVEGDDVARLLQSSRMTLRSVSFSAVYDPIPSPSPPCFAHVRHLSLEYTRTLVTSNLVAAFPNVEKLEASWLILTTMDYVEDAVLDHHRAQNVISQQERGAWRSLRSFHGSLASLYVLGLTCHVPFVCVNTDENEGFDLRWARAIVADTRPTHLTFDIDFPTYFAEQESFAEDLIALFSHRAFQNVKVLKVNFLLMPGDSDLEMVPFLDTFFQAIALCSADAVALTIHAGSLNSPWSGSNSSGAVEVYMRTFNARALAERLKAMAPSLRTVIISRDPWSSRRATVRLGPRIPDDSDANLDGSYV</sequence>
<organism evidence="1 2">
    <name type="scientific">Lentinus brumalis</name>
    <dbReference type="NCBI Taxonomy" id="2498619"/>
    <lineage>
        <taxon>Eukaryota</taxon>
        <taxon>Fungi</taxon>
        <taxon>Dikarya</taxon>
        <taxon>Basidiomycota</taxon>
        <taxon>Agaricomycotina</taxon>
        <taxon>Agaricomycetes</taxon>
        <taxon>Polyporales</taxon>
        <taxon>Polyporaceae</taxon>
        <taxon>Lentinus</taxon>
    </lineage>
</organism>
<proteinExistence type="predicted"/>
<dbReference type="Proteomes" id="UP000256964">
    <property type="component" value="Unassembled WGS sequence"/>
</dbReference>
<dbReference type="EMBL" id="KZ857400">
    <property type="protein sequence ID" value="RDX50246.1"/>
    <property type="molecule type" value="Genomic_DNA"/>
</dbReference>
<evidence type="ECO:0000313" key="1">
    <source>
        <dbReference type="EMBL" id="RDX50246.1"/>
    </source>
</evidence>